<keyword evidence="6" id="KW-0539">Nucleus</keyword>
<evidence type="ECO:0000256" key="6">
    <source>
        <dbReference type="ARBA" id="ARBA00023242"/>
    </source>
</evidence>
<keyword evidence="5" id="KW-0804">Transcription</keyword>
<dbReference type="GO" id="GO:0045893">
    <property type="term" value="P:positive regulation of DNA-templated transcription"/>
    <property type="evidence" value="ECO:0007669"/>
    <property type="project" value="TreeGrafter"/>
</dbReference>
<evidence type="ECO:0000256" key="3">
    <source>
        <dbReference type="ARBA" id="ARBA00023015"/>
    </source>
</evidence>
<sequence length="137" mass="15711">MSLHLFYISNLLIKLKYLFFKKKSILHQANSITAIASPVLFYQSLPLQLEFNTEPEHLLFVPELNQIEGCMHSGQSVDIIRHVYLGKQPLVVKQCTRCGGKAQVLNMTRTAAIRAWDLRWARSCRCGGIWRIHKVSS</sequence>
<comment type="similarity">
    <text evidence="2">Belongs to the Mediator complex subunit 16 family.</text>
</comment>
<dbReference type="InterPro" id="IPR048338">
    <property type="entry name" value="Mediator_Med16"/>
</dbReference>
<comment type="caution">
    <text evidence="8">The sequence shown here is derived from an EMBL/GenBank/DDBJ whole genome shotgun (WGS) entry which is preliminary data.</text>
</comment>
<evidence type="ECO:0000313" key="9">
    <source>
        <dbReference type="Proteomes" id="UP000786811"/>
    </source>
</evidence>
<evidence type="ECO:0000256" key="4">
    <source>
        <dbReference type="ARBA" id="ARBA00023159"/>
    </source>
</evidence>
<name>A0A8J2H521_COTCN</name>
<evidence type="ECO:0000256" key="1">
    <source>
        <dbReference type="ARBA" id="ARBA00004123"/>
    </source>
</evidence>
<dbReference type="InterPro" id="IPR048339">
    <property type="entry name" value="Mediator_Med16_C"/>
</dbReference>
<dbReference type="Pfam" id="PF20719">
    <property type="entry name" value="Med16_C"/>
    <property type="match status" value="1"/>
</dbReference>
<dbReference type="PANTHER" id="PTHR13224:SF6">
    <property type="entry name" value="MEDIATOR OF RNA POLYMERASE II TRANSCRIPTION SUBUNIT 16"/>
    <property type="match status" value="1"/>
</dbReference>
<evidence type="ECO:0000256" key="2">
    <source>
        <dbReference type="ARBA" id="ARBA00006543"/>
    </source>
</evidence>
<dbReference type="Proteomes" id="UP000786811">
    <property type="component" value="Unassembled WGS sequence"/>
</dbReference>
<dbReference type="OrthoDB" id="10018574at2759"/>
<keyword evidence="4" id="KW-0010">Activator</keyword>
<dbReference type="AlphaFoldDB" id="A0A8J2H521"/>
<comment type="subcellular location">
    <subcellularLocation>
        <location evidence="1">Nucleus</location>
    </subcellularLocation>
</comment>
<evidence type="ECO:0000259" key="7">
    <source>
        <dbReference type="Pfam" id="PF20719"/>
    </source>
</evidence>
<reference evidence="8" key="1">
    <citation type="submission" date="2021-04" db="EMBL/GenBank/DDBJ databases">
        <authorList>
            <person name="Chebbi M.A.C M."/>
        </authorList>
    </citation>
    <scope>NUCLEOTIDE SEQUENCE</scope>
</reference>
<organism evidence="8 9">
    <name type="scientific">Cotesia congregata</name>
    <name type="common">Parasitoid wasp</name>
    <name type="synonym">Apanteles congregatus</name>
    <dbReference type="NCBI Taxonomy" id="51543"/>
    <lineage>
        <taxon>Eukaryota</taxon>
        <taxon>Metazoa</taxon>
        <taxon>Ecdysozoa</taxon>
        <taxon>Arthropoda</taxon>
        <taxon>Hexapoda</taxon>
        <taxon>Insecta</taxon>
        <taxon>Pterygota</taxon>
        <taxon>Neoptera</taxon>
        <taxon>Endopterygota</taxon>
        <taxon>Hymenoptera</taxon>
        <taxon>Apocrita</taxon>
        <taxon>Ichneumonoidea</taxon>
        <taxon>Braconidae</taxon>
        <taxon>Microgastrinae</taxon>
        <taxon>Cotesia</taxon>
    </lineage>
</organism>
<evidence type="ECO:0000256" key="5">
    <source>
        <dbReference type="ARBA" id="ARBA00023163"/>
    </source>
</evidence>
<keyword evidence="9" id="KW-1185">Reference proteome</keyword>
<dbReference type="GO" id="GO:0016592">
    <property type="term" value="C:mediator complex"/>
    <property type="evidence" value="ECO:0007669"/>
    <property type="project" value="TreeGrafter"/>
</dbReference>
<accession>A0A8J2H521</accession>
<gene>
    <name evidence="8" type="ORF">HICCMSTLAB_LOCUS767</name>
</gene>
<proteinExistence type="inferred from homology"/>
<keyword evidence="3" id="KW-0805">Transcription regulation</keyword>
<dbReference type="PANTHER" id="PTHR13224">
    <property type="entry name" value="THYROID HORMONE RECEPTOR-ASSOCIATED PROTEIN-RELATED"/>
    <property type="match status" value="1"/>
</dbReference>
<feature type="domain" description="Mediator complex subunit 16 C-terminal" evidence="7">
    <location>
        <begin position="57"/>
        <end position="131"/>
    </location>
</feature>
<protein>
    <submittedName>
        <fullName evidence="8">Similar to MED16: Mediator of RNA polymerase II transcription subunit 16 (Aedes aegypti)</fullName>
    </submittedName>
</protein>
<dbReference type="EMBL" id="CAJNRD030001114">
    <property type="protein sequence ID" value="CAG5073995.1"/>
    <property type="molecule type" value="Genomic_DNA"/>
</dbReference>
<evidence type="ECO:0000313" key="8">
    <source>
        <dbReference type="EMBL" id="CAG5073995.1"/>
    </source>
</evidence>